<evidence type="ECO:0000313" key="6">
    <source>
        <dbReference type="EMBL" id="CAF3852562.1"/>
    </source>
</evidence>
<name>A0A819EKK6_9BILA</name>
<feature type="transmembrane region" description="Helical" evidence="5">
    <location>
        <begin position="127"/>
        <end position="146"/>
    </location>
</feature>
<feature type="transmembrane region" description="Helical" evidence="5">
    <location>
        <begin position="166"/>
        <end position="188"/>
    </location>
</feature>
<gene>
    <name evidence="8" type="ORF">BYL167_LOCUS19914</name>
    <name evidence="7" type="ORF">GIL414_LOCUS6075</name>
    <name evidence="9" type="ORF">SMN809_LOCUS21958</name>
    <name evidence="6" type="ORF">UXM345_LOCUS7912</name>
</gene>
<proteinExistence type="predicted"/>
<dbReference type="GO" id="GO:0022857">
    <property type="term" value="F:transmembrane transporter activity"/>
    <property type="evidence" value="ECO:0007669"/>
    <property type="project" value="InterPro"/>
</dbReference>
<dbReference type="Proteomes" id="UP000663842">
    <property type="component" value="Unassembled WGS sequence"/>
</dbReference>
<feature type="transmembrane region" description="Helical" evidence="5">
    <location>
        <begin position="456"/>
        <end position="479"/>
    </location>
</feature>
<dbReference type="SUPFAM" id="SSF103473">
    <property type="entry name" value="MFS general substrate transporter"/>
    <property type="match status" value="1"/>
</dbReference>
<organism evidence="6 10">
    <name type="scientific">Rotaria magnacalcarata</name>
    <dbReference type="NCBI Taxonomy" id="392030"/>
    <lineage>
        <taxon>Eukaryota</taxon>
        <taxon>Metazoa</taxon>
        <taxon>Spiralia</taxon>
        <taxon>Gnathifera</taxon>
        <taxon>Rotifera</taxon>
        <taxon>Eurotatoria</taxon>
        <taxon>Bdelloidea</taxon>
        <taxon>Philodinida</taxon>
        <taxon>Philodinidae</taxon>
        <taxon>Rotaria</taxon>
    </lineage>
</organism>
<dbReference type="EMBL" id="CAJOBJ010001689">
    <property type="protein sequence ID" value="CAF3891572.1"/>
    <property type="molecule type" value="Genomic_DNA"/>
</dbReference>
<dbReference type="EMBL" id="CAJOBI010018811">
    <property type="protein sequence ID" value="CAF4202618.1"/>
    <property type="molecule type" value="Genomic_DNA"/>
</dbReference>
<keyword evidence="4 5" id="KW-0472">Membrane</keyword>
<dbReference type="Gene3D" id="1.20.1250.20">
    <property type="entry name" value="MFS general substrate transporter like domains"/>
    <property type="match status" value="1"/>
</dbReference>
<reference evidence="6" key="1">
    <citation type="submission" date="2021-02" db="EMBL/GenBank/DDBJ databases">
        <authorList>
            <person name="Nowell W R."/>
        </authorList>
    </citation>
    <scope>NUCLEOTIDE SEQUENCE</scope>
</reference>
<evidence type="ECO:0000313" key="9">
    <source>
        <dbReference type="EMBL" id="CAF4202618.1"/>
    </source>
</evidence>
<evidence type="ECO:0000256" key="4">
    <source>
        <dbReference type="ARBA" id="ARBA00023136"/>
    </source>
</evidence>
<feature type="transmembrane region" description="Helical" evidence="5">
    <location>
        <begin position="428"/>
        <end position="450"/>
    </location>
</feature>
<feature type="transmembrane region" description="Helical" evidence="5">
    <location>
        <begin position="55"/>
        <end position="75"/>
    </location>
</feature>
<dbReference type="Proteomes" id="UP000676336">
    <property type="component" value="Unassembled WGS sequence"/>
</dbReference>
<feature type="transmembrane region" description="Helical" evidence="5">
    <location>
        <begin position="395"/>
        <end position="416"/>
    </location>
</feature>
<dbReference type="Pfam" id="PF07690">
    <property type="entry name" value="MFS_1"/>
    <property type="match status" value="1"/>
</dbReference>
<dbReference type="PANTHER" id="PTHR10924">
    <property type="entry name" value="MAJOR FACILITATOR SUPERFAMILY PROTEIN-RELATED"/>
    <property type="match status" value="1"/>
</dbReference>
<evidence type="ECO:0000313" key="10">
    <source>
        <dbReference type="Proteomes" id="UP000663842"/>
    </source>
</evidence>
<comment type="subcellular location">
    <subcellularLocation>
        <location evidence="1">Membrane</location>
        <topology evidence="1">Multi-pass membrane protein</topology>
    </subcellularLocation>
</comment>
<evidence type="ECO:0000313" key="8">
    <source>
        <dbReference type="EMBL" id="CAF4117657.1"/>
    </source>
</evidence>
<keyword evidence="3 5" id="KW-1133">Transmembrane helix</keyword>
<dbReference type="EMBL" id="CAJOBH010008594">
    <property type="protein sequence ID" value="CAF4117657.1"/>
    <property type="molecule type" value="Genomic_DNA"/>
</dbReference>
<feature type="transmembrane region" description="Helical" evidence="5">
    <location>
        <begin position="328"/>
        <end position="347"/>
    </location>
</feature>
<dbReference type="InterPro" id="IPR049680">
    <property type="entry name" value="FLVCR1-2_SLC49-like"/>
</dbReference>
<feature type="transmembrane region" description="Helical" evidence="5">
    <location>
        <begin position="95"/>
        <end position="115"/>
    </location>
</feature>
<evidence type="ECO:0000256" key="1">
    <source>
        <dbReference type="ARBA" id="ARBA00004141"/>
    </source>
</evidence>
<evidence type="ECO:0000256" key="5">
    <source>
        <dbReference type="SAM" id="Phobius"/>
    </source>
</evidence>
<comment type="caution">
    <text evidence="6">The sequence shown here is derived from an EMBL/GenBank/DDBJ whole genome shotgun (WGS) entry which is preliminary data.</text>
</comment>
<dbReference type="Proteomes" id="UP000681967">
    <property type="component" value="Unassembled WGS sequence"/>
</dbReference>
<sequence length="503" mass="56539">MFIQSIEVHCVKLLVVTKTNQQQEGSLLNSIIQSSKTRIHLMTDRQNFRVYPQRFWVLFIFALLAFNQTMFWLTFSPIAGPSRIFFNISEATIDLLLNWGPIIFLPTLPFVYLLLNTHHGFRKCVRIFAIVPVVATLLRLFPLIIVSSTSEKFHDIAVLFLHIGQILIALTGPISMALVSQLSCIWFPSHERTRSTTFAILGATSGGAIAFVVEPRLVSEAWHIPRLLYMHTGQAIFVCILTLAYFPAEPPSPPSAAADMLKINHLIHIRPIQRLKKFAFDIFHCCRNLSCILMIISGAIMGGVFAAWGGLFATILAPLGYTEIEAGWFGFGQTVASVIGSIAIGYIADLPRFRRSFKLLILISLTLCFIFCLFFQLSVRTIIWPKEPILPSSSASIGVLLSIIGFFSGATSPLFYESLAEIMYPFPESLTTSILVYIFNIITLCFIAIAPNQYKLMNLLVFLMIGLSILMVTCARITYNRKDEELRKCQEPENKISEDVKHI</sequence>
<accession>A0A819EKK6</accession>
<dbReference type="Proteomes" id="UP000681720">
    <property type="component" value="Unassembled WGS sequence"/>
</dbReference>
<protein>
    <submittedName>
        <fullName evidence="6">Uncharacterized protein</fullName>
    </submittedName>
</protein>
<feature type="transmembrane region" description="Helical" evidence="5">
    <location>
        <begin position="359"/>
        <end position="383"/>
    </location>
</feature>
<dbReference type="InterPro" id="IPR011701">
    <property type="entry name" value="MFS"/>
</dbReference>
<dbReference type="PANTHER" id="PTHR10924:SF27">
    <property type="entry name" value="SOLUTE CARRIER FAMILY 49 MEMBER 4"/>
    <property type="match status" value="1"/>
</dbReference>
<evidence type="ECO:0000256" key="2">
    <source>
        <dbReference type="ARBA" id="ARBA00022692"/>
    </source>
</evidence>
<keyword evidence="2 5" id="KW-0812">Transmembrane</keyword>
<dbReference type="GO" id="GO:0016020">
    <property type="term" value="C:membrane"/>
    <property type="evidence" value="ECO:0007669"/>
    <property type="project" value="UniProtKB-SubCell"/>
</dbReference>
<feature type="transmembrane region" description="Helical" evidence="5">
    <location>
        <begin position="292"/>
        <end position="316"/>
    </location>
</feature>
<dbReference type="AlphaFoldDB" id="A0A819EKK6"/>
<evidence type="ECO:0000256" key="3">
    <source>
        <dbReference type="ARBA" id="ARBA00022989"/>
    </source>
</evidence>
<dbReference type="InterPro" id="IPR036259">
    <property type="entry name" value="MFS_trans_sf"/>
</dbReference>
<dbReference type="EMBL" id="CAJOBF010000673">
    <property type="protein sequence ID" value="CAF3852562.1"/>
    <property type="molecule type" value="Genomic_DNA"/>
</dbReference>
<evidence type="ECO:0000313" key="7">
    <source>
        <dbReference type="EMBL" id="CAF3891572.1"/>
    </source>
</evidence>